<dbReference type="Gene3D" id="3.40.630.30">
    <property type="match status" value="1"/>
</dbReference>
<keyword evidence="5" id="KW-1185">Reference proteome</keyword>
<sequence>MRFPGQTQVRFQAPALLCERGIGLRAANEGDLPFLALLYAQTRAAELAAVPSPDHIRQAFLDSQFALQHRHYVQQYPEADFLVIHQGDLPVGRFYLAHEIEDDLIVDIALQPHWCGQGIGAVLIKATLQQAAVHGRGVHLHVLHGNAGARRLYERLGFQVVGDTGSHLHMRCAPAVAGAG</sequence>
<evidence type="ECO:0000313" key="4">
    <source>
        <dbReference type="EMBL" id="QSX78022.1"/>
    </source>
</evidence>
<proteinExistence type="predicted"/>
<feature type="domain" description="N-acetyltransferase" evidence="3">
    <location>
        <begin position="22"/>
        <end position="175"/>
    </location>
</feature>
<keyword evidence="2" id="KW-0012">Acyltransferase</keyword>
<dbReference type="EMBL" id="CP071518">
    <property type="protein sequence ID" value="QSX78022.1"/>
    <property type="molecule type" value="Genomic_DNA"/>
</dbReference>
<evidence type="ECO:0000259" key="3">
    <source>
        <dbReference type="PROSITE" id="PS51186"/>
    </source>
</evidence>
<organism evidence="4 5">
    <name type="scientific">Agrilutibacter solisilvae</name>
    <dbReference type="NCBI Taxonomy" id="2763317"/>
    <lineage>
        <taxon>Bacteria</taxon>
        <taxon>Pseudomonadati</taxon>
        <taxon>Pseudomonadota</taxon>
        <taxon>Gammaproteobacteria</taxon>
        <taxon>Lysobacterales</taxon>
        <taxon>Lysobacteraceae</taxon>
        <taxon>Agrilutibacter</taxon>
    </lineage>
</organism>
<dbReference type="PROSITE" id="PS51186">
    <property type="entry name" value="GNAT"/>
    <property type="match status" value="1"/>
</dbReference>
<dbReference type="InterPro" id="IPR000182">
    <property type="entry name" value="GNAT_dom"/>
</dbReference>
<dbReference type="SUPFAM" id="SSF55729">
    <property type="entry name" value="Acyl-CoA N-acyltransferases (Nat)"/>
    <property type="match status" value="1"/>
</dbReference>
<dbReference type="Proteomes" id="UP000639274">
    <property type="component" value="Chromosome"/>
</dbReference>
<evidence type="ECO:0000313" key="5">
    <source>
        <dbReference type="Proteomes" id="UP000639274"/>
    </source>
</evidence>
<name>A0A975ART6_9GAMM</name>
<keyword evidence="1" id="KW-0808">Transferase</keyword>
<dbReference type="AlphaFoldDB" id="A0A975ART6"/>
<reference evidence="4 5" key="1">
    <citation type="submission" date="2021-03" db="EMBL/GenBank/DDBJ databases">
        <title>Lysobacter sp. nov. isolated from soil of gangwondo yeongwol, south Korea.</title>
        <authorList>
            <person name="Kim K.R."/>
            <person name="Kim K.H."/>
            <person name="Jeon C.O."/>
        </authorList>
    </citation>
    <scope>NUCLEOTIDE SEQUENCE [LARGE SCALE GENOMIC DNA]</scope>
    <source>
        <strain evidence="4 5">R19</strain>
    </source>
</reference>
<evidence type="ECO:0000256" key="2">
    <source>
        <dbReference type="ARBA" id="ARBA00023315"/>
    </source>
</evidence>
<dbReference type="RefSeq" id="WP_207526655.1">
    <property type="nucleotide sequence ID" value="NZ_CP071518.1"/>
</dbReference>
<protein>
    <submittedName>
        <fullName evidence="4">GNAT family N-acetyltransferase</fullName>
    </submittedName>
</protein>
<dbReference type="PANTHER" id="PTHR43877:SF1">
    <property type="entry name" value="ACETYLTRANSFERASE"/>
    <property type="match status" value="1"/>
</dbReference>
<dbReference type="InterPro" id="IPR050832">
    <property type="entry name" value="Bact_Acetyltransf"/>
</dbReference>
<gene>
    <name evidence="4" type="ORF">I8J32_015115</name>
</gene>
<accession>A0A975ART6</accession>
<dbReference type="KEGG" id="lsf:I8J32_015115"/>
<dbReference type="GO" id="GO:0016747">
    <property type="term" value="F:acyltransferase activity, transferring groups other than amino-acyl groups"/>
    <property type="evidence" value="ECO:0007669"/>
    <property type="project" value="InterPro"/>
</dbReference>
<evidence type="ECO:0000256" key="1">
    <source>
        <dbReference type="ARBA" id="ARBA00022679"/>
    </source>
</evidence>
<dbReference type="InterPro" id="IPR016181">
    <property type="entry name" value="Acyl_CoA_acyltransferase"/>
</dbReference>
<dbReference type="PANTHER" id="PTHR43877">
    <property type="entry name" value="AMINOALKYLPHOSPHONATE N-ACETYLTRANSFERASE-RELATED-RELATED"/>
    <property type="match status" value="1"/>
</dbReference>
<dbReference type="Pfam" id="PF13508">
    <property type="entry name" value="Acetyltransf_7"/>
    <property type="match status" value="1"/>
</dbReference>